<dbReference type="AlphaFoldDB" id="A0A2P7NXG8"/>
<comment type="caution">
    <text evidence="2">The sequence shown here is derived from an EMBL/GenBank/DDBJ whole genome shotgun (WGS) entry which is preliminary data.</text>
</comment>
<accession>A0A2P7NXG8</accession>
<dbReference type="EMBL" id="PXXU01000009">
    <property type="protein sequence ID" value="PSJ18151.1"/>
    <property type="molecule type" value="Genomic_DNA"/>
</dbReference>
<dbReference type="Proteomes" id="UP000241912">
    <property type="component" value="Unassembled WGS sequence"/>
</dbReference>
<dbReference type="RefSeq" id="WP_106706134.1">
    <property type="nucleotide sequence ID" value="NZ_PXXU01000009.1"/>
</dbReference>
<feature type="domain" description="DUF2326" evidence="1">
    <location>
        <begin position="439"/>
        <end position="556"/>
    </location>
</feature>
<keyword evidence="3" id="KW-1185">Reference proteome</keyword>
<gene>
    <name evidence="2" type="ORF">C7H79_04695</name>
</gene>
<proteinExistence type="predicted"/>
<evidence type="ECO:0000313" key="3">
    <source>
        <dbReference type="Proteomes" id="UP000241912"/>
    </source>
</evidence>
<reference evidence="2 3" key="1">
    <citation type="submission" date="2018-03" db="EMBL/GenBank/DDBJ databases">
        <title>Draft genome of Nitrosomonas supralitoralis APG5.</title>
        <authorList>
            <person name="Urakawa H."/>
            <person name="Lopez J.V."/>
        </authorList>
    </citation>
    <scope>NUCLEOTIDE SEQUENCE [LARGE SCALE GENOMIC DNA]</scope>
    <source>
        <strain evidence="2 3">APG5</strain>
    </source>
</reference>
<evidence type="ECO:0000259" key="1">
    <source>
        <dbReference type="Pfam" id="PF10088"/>
    </source>
</evidence>
<dbReference type="Pfam" id="PF10088">
    <property type="entry name" value="DUF2326"/>
    <property type="match status" value="1"/>
</dbReference>
<name>A0A2P7NXG8_9PROT</name>
<dbReference type="OrthoDB" id="7888902at2"/>
<dbReference type="InterPro" id="IPR018760">
    <property type="entry name" value="DUF2326"/>
</dbReference>
<organism evidence="2 3">
    <name type="scientific">Nitrosomonas supralitoralis</name>
    <dbReference type="NCBI Taxonomy" id="2116706"/>
    <lineage>
        <taxon>Bacteria</taxon>
        <taxon>Pseudomonadati</taxon>
        <taxon>Pseudomonadota</taxon>
        <taxon>Betaproteobacteria</taxon>
        <taxon>Nitrosomonadales</taxon>
        <taxon>Nitrosomonadaceae</taxon>
        <taxon>Nitrosomonas</taxon>
    </lineage>
</organism>
<sequence length="562" mass="65179">MKLISLKIKVDTTVSRLVEFHDGLNLVTNNKGVGRSGNSVGKSTLSRVIDFLLLGSINPIYIDEEFQKPNIDIEQLFIKHDVTAELSFIGLDDKAHQLKRNLSVISKEYRYWLDGFEMEQDKFEIQVQSLCFGINTRRPSIRSIVPKFIRNDSHKMLNTTKFLDNRAGMKDYCELFLYLFGFNNSQLLTDKRDASNLVVRRKRNSLSINAMVKEQKPGTEVKKYFSEAKALEAELLKFDYSPEYDNPLERLTELQHKEDAYTADLMSIDRKLSNIERTIRMLSHEDGLYLENEVKAIYEYAGIKLDGAIKEFHEVLKFHQNLINKKKQFLTIDVPNIQEEKLVIQTRLDVVRKDKLRVFSDMRSTESIKNITTKLKKLGELKIQLGKLEGLVEQQEKAAEDLKFSKVELESILSEIAREIQNIYSFENILNKHFKLLTKKILNEEYAFNLNYDESTGDCKLEVKNTVTNPEGGKKKAEVIAFDLAYIYAVNDSKYRRPKFVFHDSIEDIDSNQIEIIFDEATKVPGQQIISLLSDKISTEVYKKYESNIILLLDEDMKFFCI</sequence>
<protein>
    <recommendedName>
        <fullName evidence="1">DUF2326 domain-containing protein</fullName>
    </recommendedName>
</protein>
<evidence type="ECO:0000313" key="2">
    <source>
        <dbReference type="EMBL" id="PSJ18151.1"/>
    </source>
</evidence>